<dbReference type="Gene3D" id="2.60.40.1190">
    <property type="match status" value="1"/>
</dbReference>
<feature type="chain" id="PRO_5002300418" evidence="1">
    <location>
        <begin position="24"/>
        <end position="742"/>
    </location>
</feature>
<dbReference type="KEGG" id="mlt:VC82_2833"/>
<dbReference type="Pfam" id="PF19313">
    <property type="entry name" value="DUF5916"/>
    <property type="match status" value="1"/>
</dbReference>
<protein>
    <submittedName>
        <fullName evidence="3">Putative membrane associated hydrolase</fullName>
    </submittedName>
</protein>
<dbReference type="OrthoDB" id="9786766at2"/>
<dbReference type="CDD" id="cd09618">
    <property type="entry name" value="CBM9_like_2"/>
    <property type="match status" value="1"/>
</dbReference>
<dbReference type="SUPFAM" id="SSF49344">
    <property type="entry name" value="CBD9-like"/>
    <property type="match status" value="1"/>
</dbReference>
<dbReference type="GO" id="GO:0016787">
    <property type="term" value="F:hydrolase activity"/>
    <property type="evidence" value="ECO:0007669"/>
    <property type="project" value="UniProtKB-KW"/>
</dbReference>
<dbReference type="HOGENOM" id="CLU_016090_1_0_10"/>
<evidence type="ECO:0000313" key="3">
    <source>
        <dbReference type="EMBL" id="AKA36379.1"/>
    </source>
</evidence>
<dbReference type="InterPro" id="IPR045670">
    <property type="entry name" value="DUF5916"/>
</dbReference>
<feature type="domain" description="DUF5916" evidence="2">
    <location>
        <begin position="259"/>
        <end position="362"/>
    </location>
</feature>
<keyword evidence="4" id="KW-1185">Reference proteome</keyword>
<gene>
    <name evidence="3" type="ORF">VC82_2833</name>
</gene>
<reference evidence="3 4" key="1">
    <citation type="submission" date="2015-03" db="EMBL/GenBank/DDBJ databases">
        <title>Complete genome sequence of Muricauda lutaonensis CC-HSB-11T, isolated from a coastal hot spring.</title>
        <authorList>
            <person name="Kim K.M."/>
        </authorList>
    </citation>
    <scope>NUCLEOTIDE SEQUENCE [LARGE SCALE GENOMIC DNA]</scope>
    <source>
        <strain evidence="3 4">CC-HSB-11</strain>
    </source>
</reference>
<dbReference type="PATRIC" id="fig|516051.4.peg.2901"/>
<dbReference type="EMBL" id="CP011071">
    <property type="protein sequence ID" value="AKA36379.1"/>
    <property type="molecule type" value="Genomic_DNA"/>
</dbReference>
<keyword evidence="3" id="KW-0378">Hydrolase</keyword>
<evidence type="ECO:0000256" key="1">
    <source>
        <dbReference type="SAM" id="SignalP"/>
    </source>
</evidence>
<organism evidence="3 4">
    <name type="scientific">Flagellimonas lutaonensis</name>
    <dbReference type="NCBI Taxonomy" id="516051"/>
    <lineage>
        <taxon>Bacteria</taxon>
        <taxon>Pseudomonadati</taxon>
        <taxon>Bacteroidota</taxon>
        <taxon>Flavobacteriia</taxon>
        <taxon>Flavobacteriales</taxon>
        <taxon>Flavobacteriaceae</taxon>
        <taxon>Flagellimonas</taxon>
    </lineage>
</organism>
<dbReference type="Proteomes" id="UP000032726">
    <property type="component" value="Chromosome"/>
</dbReference>
<dbReference type="STRING" id="516051.VC82_2833"/>
<dbReference type="RefSeq" id="WP_157518145.1">
    <property type="nucleotide sequence ID" value="NZ_CP011071.1"/>
</dbReference>
<name>A0A0D5YWW3_9FLAO</name>
<evidence type="ECO:0000259" key="2">
    <source>
        <dbReference type="Pfam" id="PF19313"/>
    </source>
</evidence>
<feature type="signal peptide" evidence="1">
    <location>
        <begin position="1"/>
        <end position="23"/>
    </location>
</feature>
<proteinExistence type="predicted"/>
<evidence type="ECO:0000313" key="4">
    <source>
        <dbReference type="Proteomes" id="UP000032726"/>
    </source>
</evidence>
<sequence>MPLNFCKALFGAFFLLGSFGLTAQNTPTANNATNRPHYQAVFLEEEPVVDGEIRNEALWQSVPVARDLIQLRPNYGALVSEKTEVRVAYSKTTFYVAVICYDSEPEKIVVSDSRRDADLNDEDSFLFIIDTYNDQQNGFLFGTNAQGMEYDAQIDNEGKGNFNTNRQQGGVIGGTNLNWDASWTVKTQMGDYGWSAEFAIPLRSLRFASGDNKVWGLNFRRNISKNTETAYWTTLPLGFDMKRLSLAGKLTGLNLRNPGNLKLIPYALTRIVNDQAVDPNETNTDFEAGLDVKYSITPSLTLDLTYNTDFAQVEVDDQQVNLDRFNLFFPEKRAFFLENAGQFSVGSPGEVDLFFSRRIGIANDGSLVPIIGGARLSGKIGQTNVGLLSMFTEDVEEAGIEENNFSVARVNHNFGGTRSSLGGIFINRAGLGSIEDDYNRVYAIDGKWGIGNKAEVSGFIAKSTTPGIEEKDHAFKILGNYDWNGWNLRAGYTEVAPGFNPEVGFLQRQEFRKPEFLILKAHRVKNMGNLLEIRPHVSYRGYWNFDDQLITSFLHIDNHWEFKSGFEVHTGINFTAERVLNPFQIADVTVPTGYYKNEELQLVVITNPNNALSFSTRTLIGGYFNGDRISNSGTANFRIGDKFVSSLTMSHNDIKLETGNTTALVGGLRLAYSFTPRIFLQSLIQRNNVSEITSANIRFGWLQSANTGLFVVFNIVKDDNDFDLLNNRTFTVKYTHRFDLLR</sequence>
<dbReference type="AlphaFoldDB" id="A0A0D5YWW3"/>
<keyword evidence="1" id="KW-0732">Signal</keyword>
<accession>A0A0D5YWW3</accession>